<comment type="caution">
    <text evidence="1">The sequence shown here is derived from an EMBL/GenBank/DDBJ whole genome shotgun (WGS) entry which is preliminary data.</text>
</comment>
<evidence type="ECO:0000313" key="1">
    <source>
        <dbReference type="EMBL" id="MFB9208629.1"/>
    </source>
</evidence>
<dbReference type="Proteomes" id="UP001589647">
    <property type="component" value="Unassembled WGS sequence"/>
</dbReference>
<sequence>MRHALIGLAVLAGCAVAPVAPVEADVLQQAEQVLIGACMSGRGLRYWPEPKSRTPDMDRFPFVVDDEEWARNNGYGRAARKELEKAAVPAQNYFRGLPEGKRRAWLTAYHGDRSAVLEAALPVGGTVGHSAGGCVAQAWQELYGDKARWFRASRVTQTLVQMRIGQTQADPAYGAARQRWSACMKAAGFTADTPLALRRERLADQEGGAEDRDRRAATAEARCAASSGLSRTARDLDKANAAALEARYPAEYRNARSLREAALPRARALIRKSLIAEQGEENPS</sequence>
<evidence type="ECO:0000313" key="2">
    <source>
        <dbReference type="Proteomes" id="UP001589647"/>
    </source>
</evidence>
<gene>
    <name evidence="1" type="ORF">ACFFV7_46130</name>
</gene>
<dbReference type="EMBL" id="JBHMEI010000078">
    <property type="protein sequence ID" value="MFB9208629.1"/>
    <property type="molecule type" value="Genomic_DNA"/>
</dbReference>
<keyword evidence="2" id="KW-1185">Reference proteome</keyword>
<accession>A0ABV5IVN7</accession>
<evidence type="ECO:0008006" key="3">
    <source>
        <dbReference type="Google" id="ProtNLM"/>
    </source>
</evidence>
<name>A0ABV5IVN7_9ACTN</name>
<reference evidence="1 2" key="1">
    <citation type="submission" date="2024-09" db="EMBL/GenBank/DDBJ databases">
        <authorList>
            <person name="Sun Q."/>
            <person name="Mori K."/>
        </authorList>
    </citation>
    <scope>NUCLEOTIDE SEQUENCE [LARGE SCALE GENOMIC DNA]</scope>
    <source>
        <strain evidence="1 2">CCM 3426</strain>
    </source>
</reference>
<protein>
    <recommendedName>
        <fullName evidence="3">Lipoprotein</fullName>
    </recommendedName>
</protein>
<proteinExistence type="predicted"/>
<dbReference type="RefSeq" id="WP_189647667.1">
    <property type="nucleotide sequence ID" value="NZ_BMRC01000005.1"/>
</dbReference>
<organism evidence="1 2">
    <name type="scientific">Nonomuraea spiralis</name>
    <dbReference type="NCBI Taxonomy" id="46182"/>
    <lineage>
        <taxon>Bacteria</taxon>
        <taxon>Bacillati</taxon>
        <taxon>Actinomycetota</taxon>
        <taxon>Actinomycetes</taxon>
        <taxon>Streptosporangiales</taxon>
        <taxon>Streptosporangiaceae</taxon>
        <taxon>Nonomuraea</taxon>
    </lineage>
</organism>